<accession>A0A916JRQ1</accession>
<dbReference type="RefSeq" id="WP_218113848.1">
    <property type="nucleotide sequence ID" value="NZ_CAJVAP010000002.1"/>
</dbReference>
<dbReference type="Proteomes" id="UP000693892">
    <property type="component" value="Unassembled WGS sequence"/>
</dbReference>
<dbReference type="Pfam" id="PF01476">
    <property type="entry name" value="LysM"/>
    <property type="match status" value="1"/>
</dbReference>
<gene>
    <name evidence="3" type="ORF">LEUCIP111803_00189</name>
</gene>
<dbReference type="SMART" id="SM00257">
    <property type="entry name" value="LysM"/>
    <property type="match status" value="1"/>
</dbReference>
<evidence type="ECO:0000256" key="1">
    <source>
        <dbReference type="SAM" id="Phobius"/>
    </source>
</evidence>
<reference evidence="3" key="1">
    <citation type="submission" date="2021-06" db="EMBL/GenBank/DDBJ databases">
        <authorList>
            <person name="Criscuolo A."/>
        </authorList>
    </citation>
    <scope>NUCLEOTIDE SEQUENCE</scope>
    <source>
        <strain evidence="3">CIP111803</strain>
    </source>
</reference>
<feature type="transmembrane region" description="Helical" evidence="1">
    <location>
        <begin position="41"/>
        <end position="61"/>
    </location>
</feature>
<sequence length="152" mass="15693">MTASHTAHGVYLRAVDAAVDTDTDTDVRDRTRLRITRRGRVVLGLLIALLVAGLVAAAALFGATRAAASDAAGGADFGNVDFGYVVVQSGDSLWSVATTLDPSSDPRDVIADIVRLNQLESSDVQAGQAIAVPLRYSDAPGVVSAEDLGIDA</sequence>
<dbReference type="CDD" id="cd00118">
    <property type="entry name" value="LysM"/>
    <property type="match status" value="1"/>
</dbReference>
<keyword evidence="1" id="KW-0472">Membrane</keyword>
<evidence type="ECO:0000313" key="4">
    <source>
        <dbReference type="Proteomes" id="UP000693892"/>
    </source>
</evidence>
<proteinExistence type="predicted"/>
<dbReference type="PROSITE" id="PS51782">
    <property type="entry name" value="LYSM"/>
    <property type="match status" value="1"/>
</dbReference>
<dbReference type="EMBL" id="CAJVAP010000002">
    <property type="protein sequence ID" value="CAG7598040.1"/>
    <property type="molecule type" value="Genomic_DNA"/>
</dbReference>
<comment type="caution">
    <text evidence="3">The sequence shown here is derived from an EMBL/GenBank/DDBJ whole genome shotgun (WGS) entry which is preliminary data.</text>
</comment>
<feature type="domain" description="LysM" evidence="2">
    <location>
        <begin position="83"/>
        <end position="132"/>
    </location>
</feature>
<keyword evidence="1" id="KW-0812">Transmembrane</keyword>
<dbReference type="InterPro" id="IPR018392">
    <property type="entry name" value="LysM"/>
</dbReference>
<evidence type="ECO:0000259" key="2">
    <source>
        <dbReference type="PROSITE" id="PS51782"/>
    </source>
</evidence>
<evidence type="ECO:0000313" key="3">
    <source>
        <dbReference type="EMBL" id="CAG7598040.1"/>
    </source>
</evidence>
<keyword evidence="1" id="KW-1133">Transmembrane helix</keyword>
<protein>
    <recommendedName>
        <fullName evidence="2">LysM domain-containing protein</fullName>
    </recommendedName>
</protein>
<organism evidence="3 4">
    <name type="scientific">Leucobacter soli</name>
    <dbReference type="NCBI Taxonomy" id="2812850"/>
    <lineage>
        <taxon>Bacteria</taxon>
        <taxon>Bacillati</taxon>
        <taxon>Actinomycetota</taxon>
        <taxon>Actinomycetes</taxon>
        <taxon>Micrococcales</taxon>
        <taxon>Microbacteriaceae</taxon>
        <taxon>Leucobacter</taxon>
    </lineage>
</organism>
<keyword evidence="4" id="KW-1185">Reference proteome</keyword>
<name>A0A916JRQ1_9MICO</name>
<dbReference type="AlphaFoldDB" id="A0A916JRQ1"/>